<organism evidence="1 2">
    <name type="scientific">Helicovermis profundi</name>
    <dbReference type="NCBI Taxonomy" id="3065157"/>
    <lineage>
        <taxon>Bacteria</taxon>
        <taxon>Bacillati</taxon>
        <taxon>Bacillota</taxon>
        <taxon>Clostridia</taxon>
        <taxon>Helicovermis</taxon>
    </lineage>
</organism>
<dbReference type="Gene3D" id="3.30.70.60">
    <property type="match status" value="1"/>
</dbReference>
<sequence>MKLTNREKMLLIVLVLAIVGFGIYRFLLTPIVDKYHSTKDIYEKKIVELRSIESNIMRKSDMETLISNFKNKVSVLEEALPPVIHQEEIVVYLDKLVNDNDLLVSTISFDNGTTDFKKTNDEEPIDSILNEYSKFVESTNINSNMNKYKNKTYDEKVKRDYNEFSVNISIGGKYEDVKSFLQTIEKNNKKIVIANISLVKDTEDEASVSGSIELSFPYFYDNEILKAINWPYNGDYGNDNPFKYKVYKGATLGSTTTNNSSTSLITDIVNNANTGANSNNADTTTGSSSNTPSSYYSNSDFFIDLKPSSSDSPTLSIGKSPLRYTALFADNTGTENIYLKLKQENGKYYYQYGTSLQSYPSGDGYDLLEPYNIKDKEVVIEISSQPRLPLNDNSSALLVITNETDLKISAHVYSDDLLKPRIQIYSNLGEYKLYSHNQ</sequence>
<protein>
    <recommendedName>
        <fullName evidence="3">Pilus assembly protein PilO</fullName>
    </recommendedName>
</protein>
<accession>A0AAU9EV61</accession>
<dbReference type="EMBL" id="AP028654">
    <property type="protein sequence ID" value="BEP28985.1"/>
    <property type="molecule type" value="Genomic_DNA"/>
</dbReference>
<dbReference type="RefSeq" id="WP_338537279.1">
    <property type="nucleotide sequence ID" value="NZ_AP028654.1"/>
</dbReference>
<dbReference type="Proteomes" id="UP001321786">
    <property type="component" value="Chromosome"/>
</dbReference>
<evidence type="ECO:0000313" key="1">
    <source>
        <dbReference type="EMBL" id="BEP28985.1"/>
    </source>
</evidence>
<dbReference type="KEGG" id="hprf:HLPR_13160"/>
<name>A0AAU9EV61_9FIRM</name>
<gene>
    <name evidence="1" type="ORF">HLPR_13160</name>
</gene>
<dbReference type="AlphaFoldDB" id="A0AAU9EV61"/>
<keyword evidence="2" id="KW-1185">Reference proteome</keyword>
<proteinExistence type="predicted"/>
<evidence type="ECO:0000313" key="2">
    <source>
        <dbReference type="Proteomes" id="UP001321786"/>
    </source>
</evidence>
<evidence type="ECO:0008006" key="3">
    <source>
        <dbReference type="Google" id="ProtNLM"/>
    </source>
</evidence>
<dbReference type="InterPro" id="IPR014717">
    <property type="entry name" value="Transl_elong_EF1B/ribsomal_bS6"/>
</dbReference>
<reference evidence="1 2" key="1">
    <citation type="submission" date="2023-08" db="EMBL/GenBank/DDBJ databases">
        <title>Helicovermis profunda gen. nov., sp. nov., a novel mesophilic, fermentative bacterium within the Bacillota from a deep-sea hydrothermal vent chimney.</title>
        <authorList>
            <person name="Miyazaki U."/>
            <person name="Mizutani D."/>
            <person name="Hashimoto Y."/>
            <person name="Tame A."/>
            <person name="Sawayama S."/>
            <person name="Miyazaki J."/>
            <person name="Takai K."/>
            <person name="Nakagawa S."/>
        </authorList>
    </citation>
    <scope>NUCLEOTIDE SEQUENCE [LARGE SCALE GENOMIC DNA]</scope>
    <source>
        <strain evidence="1 2">S502</strain>
    </source>
</reference>